<reference evidence="8 9" key="1">
    <citation type="submission" date="2018-01" db="EMBL/GenBank/DDBJ databases">
        <title>Metagenomic assembled genomes from two thermal pools in the Uzon Caldera, Kamchatka, Russia.</title>
        <authorList>
            <person name="Wilkins L."/>
            <person name="Ettinger C."/>
        </authorList>
    </citation>
    <scope>NUCLEOTIDE SEQUENCE [LARGE SCALE GENOMIC DNA]</scope>
    <source>
        <strain evidence="8">ZAV-15</strain>
    </source>
</reference>
<gene>
    <name evidence="8" type="ORF">C0197_00905</name>
</gene>
<evidence type="ECO:0000256" key="2">
    <source>
        <dbReference type="ARBA" id="ARBA00011838"/>
    </source>
</evidence>
<evidence type="ECO:0000256" key="1">
    <source>
        <dbReference type="ARBA" id="ARBA00007594"/>
    </source>
</evidence>
<dbReference type="Proteomes" id="UP000235731">
    <property type="component" value="Unassembled WGS sequence"/>
</dbReference>
<evidence type="ECO:0000313" key="8">
    <source>
        <dbReference type="EMBL" id="PMP64302.1"/>
    </source>
</evidence>
<evidence type="ECO:0000256" key="6">
    <source>
        <dbReference type="RuleBase" id="RU003734"/>
    </source>
</evidence>
<evidence type="ECO:0000259" key="7">
    <source>
        <dbReference type="Pfam" id="PF00327"/>
    </source>
</evidence>
<dbReference type="SUPFAM" id="SSF55129">
    <property type="entry name" value="Ribosomal protein L30p/L7e"/>
    <property type="match status" value="1"/>
</dbReference>
<keyword evidence="4 6" id="KW-0687">Ribonucleoprotein</keyword>
<dbReference type="EMBL" id="PNIE01000014">
    <property type="protein sequence ID" value="PMP64302.1"/>
    <property type="molecule type" value="Genomic_DNA"/>
</dbReference>
<dbReference type="PANTHER" id="PTHR15892">
    <property type="entry name" value="MITOCHONDRIAL RIBOSOMAL PROTEIN L30"/>
    <property type="match status" value="1"/>
</dbReference>
<dbReference type="GO" id="GO:0003735">
    <property type="term" value="F:structural constituent of ribosome"/>
    <property type="evidence" value="ECO:0007669"/>
    <property type="project" value="InterPro"/>
</dbReference>
<dbReference type="PIRSF" id="PIRSF002211">
    <property type="entry name" value="Ribosomal_L30_bac-type"/>
    <property type="match status" value="1"/>
</dbReference>
<accession>A0A2N7PL40</accession>
<feature type="domain" description="Large ribosomal subunit protein uL30-like ferredoxin-like fold" evidence="7">
    <location>
        <begin position="4"/>
        <end position="54"/>
    </location>
</feature>
<dbReference type="GO" id="GO:0006412">
    <property type="term" value="P:translation"/>
    <property type="evidence" value="ECO:0007669"/>
    <property type="project" value="InterPro"/>
</dbReference>
<evidence type="ECO:0000256" key="4">
    <source>
        <dbReference type="ARBA" id="ARBA00023274"/>
    </source>
</evidence>
<dbReference type="PROSITE" id="PS00634">
    <property type="entry name" value="RIBOSOMAL_L30"/>
    <property type="match status" value="1"/>
</dbReference>
<keyword evidence="3 6" id="KW-0689">Ribosomal protein</keyword>
<dbReference type="InterPro" id="IPR016082">
    <property type="entry name" value="Ribosomal_uL30_ferredoxin-like"/>
</dbReference>
<dbReference type="CDD" id="cd01658">
    <property type="entry name" value="Ribosomal_L30"/>
    <property type="match status" value="1"/>
</dbReference>
<proteinExistence type="inferred from homology"/>
<dbReference type="Pfam" id="PF00327">
    <property type="entry name" value="Ribosomal_L30"/>
    <property type="match status" value="1"/>
</dbReference>
<dbReference type="InterPro" id="IPR036919">
    <property type="entry name" value="Ribo_uL30_ferredoxin-like_sf"/>
</dbReference>
<dbReference type="FunFam" id="3.30.1390.20:FF:000001">
    <property type="entry name" value="50S ribosomal protein L30"/>
    <property type="match status" value="1"/>
</dbReference>
<dbReference type="GO" id="GO:0022625">
    <property type="term" value="C:cytosolic large ribosomal subunit"/>
    <property type="evidence" value="ECO:0007669"/>
    <property type="project" value="TreeGrafter"/>
</dbReference>
<evidence type="ECO:0000256" key="3">
    <source>
        <dbReference type="ARBA" id="ARBA00022980"/>
    </source>
</evidence>
<dbReference type="PANTHER" id="PTHR15892:SF2">
    <property type="entry name" value="LARGE RIBOSOMAL SUBUNIT PROTEIN UL30M"/>
    <property type="match status" value="1"/>
</dbReference>
<evidence type="ECO:0000256" key="5">
    <source>
        <dbReference type="ARBA" id="ARBA00035492"/>
    </source>
</evidence>
<name>A0A2N7PL40_9BACT</name>
<comment type="caution">
    <text evidence="8">The sequence shown here is derived from an EMBL/GenBank/DDBJ whole genome shotgun (WGS) entry which is preliminary data.</text>
</comment>
<sequence>MKKLKITLMRSPYGWKPDQRATLKGFGLKKIGQSVIREDNLSVRGMINKVKHLIKVEEING</sequence>
<dbReference type="Gene3D" id="3.30.1390.20">
    <property type="entry name" value="Ribosomal protein L30, ferredoxin-like fold domain"/>
    <property type="match status" value="1"/>
</dbReference>
<dbReference type="HAMAP" id="MF_01371_B">
    <property type="entry name" value="Ribosomal_uL30_B"/>
    <property type="match status" value="1"/>
</dbReference>
<dbReference type="NCBIfam" id="TIGR01308">
    <property type="entry name" value="rpmD_bact"/>
    <property type="match status" value="1"/>
</dbReference>
<dbReference type="InterPro" id="IPR018038">
    <property type="entry name" value="Ribosomal_uL30_CS"/>
</dbReference>
<protein>
    <recommendedName>
        <fullName evidence="5">50S ribosomal protein L30</fullName>
    </recommendedName>
</protein>
<dbReference type="AlphaFoldDB" id="A0A2N7PL40"/>
<dbReference type="InterPro" id="IPR005996">
    <property type="entry name" value="Ribosomal_uL30_bac-type"/>
</dbReference>
<organism evidence="8 9">
    <name type="scientific">Caldimicrobium thiodismutans</name>
    <dbReference type="NCBI Taxonomy" id="1653476"/>
    <lineage>
        <taxon>Bacteria</taxon>
        <taxon>Pseudomonadati</taxon>
        <taxon>Thermodesulfobacteriota</taxon>
        <taxon>Thermodesulfobacteria</taxon>
        <taxon>Thermodesulfobacteriales</taxon>
        <taxon>Thermodesulfobacteriaceae</taxon>
        <taxon>Caldimicrobium</taxon>
    </lineage>
</organism>
<comment type="similarity">
    <text evidence="1 6">Belongs to the universal ribosomal protein uL30 family.</text>
</comment>
<evidence type="ECO:0000313" key="9">
    <source>
        <dbReference type="Proteomes" id="UP000235731"/>
    </source>
</evidence>
<comment type="subunit">
    <text evidence="2">Part of the 50S ribosomal subunit.</text>
</comment>